<evidence type="ECO:0000259" key="3">
    <source>
        <dbReference type="PROSITE" id="PS51165"/>
    </source>
</evidence>
<dbReference type="InterPro" id="IPR040183">
    <property type="entry name" value="THUMPD1-like"/>
</dbReference>
<organism evidence="4 5">
    <name type="scientific">Xylaria flabelliformis</name>
    <dbReference type="NCBI Taxonomy" id="2512241"/>
    <lineage>
        <taxon>Eukaryota</taxon>
        <taxon>Fungi</taxon>
        <taxon>Dikarya</taxon>
        <taxon>Ascomycota</taxon>
        <taxon>Pezizomycotina</taxon>
        <taxon>Sordariomycetes</taxon>
        <taxon>Xylariomycetidae</taxon>
        <taxon>Xylariales</taxon>
        <taxon>Xylariaceae</taxon>
        <taxon>Xylaria</taxon>
    </lineage>
</organism>
<evidence type="ECO:0000313" key="5">
    <source>
        <dbReference type="Proteomes" id="UP000319160"/>
    </source>
</evidence>
<comment type="caution">
    <text evidence="4">The sequence shown here is derived from an EMBL/GenBank/DDBJ whole genome shotgun (WGS) entry which is preliminary data.</text>
</comment>
<dbReference type="Proteomes" id="UP000319160">
    <property type="component" value="Unassembled WGS sequence"/>
</dbReference>
<dbReference type="SUPFAM" id="SSF143437">
    <property type="entry name" value="THUMP domain-like"/>
    <property type="match status" value="1"/>
</dbReference>
<evidence type="ECO:0000256" key="2">
    <source>
        <dbReference type="SAM" id="MobiDB-lite"/>
    </source>
</evidence>
<gene>
    <name evidence="4" type="ORF">FHL15_010546</name>
</gene>
<evidence type="ECO:0000256" key="1">
    <source>
        <dbReference type="PROSITE-ProRule" id="PRU00529"/>
    </source>
</evidence>
<sequence>MPLSLTRAMTRTIAPFAKQHNALTFGIPIKRSTHRTIATMATNGKRKHDASGAQGSSLKKSKGGNQGKWMTPSHKAKLTAIKGRTLEVGDMGFWVTCQRHKEMRAADEILSICEDYAQKLFGISSDAADEDQDQAEPEEDIEDAIEKELAAMKKPANKPKDGPFDLLRMNVDCVLFVRTRAPVDPLVLLREICKDAAVAKDRSLWRSRFINKLTPVTLTGKATEKGLEDVAQKVLAEHFQLAESETETGDGEDGACSYAIRPTIRAHTTLKRGDIIDKVAKMISKRHKVDLRNPDKVIIIEIFQTFLGMSVVGEDWEAMKRYNIHELYSAASKSAADSEESEKQAEGEEEETNAQPTA</sequence>
<dbReference type="PANTHER" id="PTHR13452">
    <property type="entry name" value="THUMP DOMAIN CONTAINING PROTEIN 1-RELATED"/>
    <property type="match status" value="1"/>
</dbReference>
<dbReference type="FunFam" id="3.30.2300.10:FF:000001">
    <property type="entry name" value="THUMP domain-containing protein 1"/>
    <property type="match status" value="1"/>
</dbReference>
<proteinExistence type="predicted"/>
<dbReference type="GO" id="GO:0003723">
    <property type="term" value="F:RNA binding"/>
    <property type="evidence" value="ECO:0007669"/>
    <property type="project" value="UniProtKB-UniRule"/>
</dbReference>
<name>A0A553HKW4_9PEZI</name>
<keyword evidence="5" id="KW-1185">Reference proteome</keyword>
<protein>
    <recommendedName>
        <fullName evidence="3">THUMP domain-containing protein</fullName>
    </recommendedName>
</protein>
<dbReference type="STRING" id="2512241.A0A553HKW4"/>
<accession>A0A553HKW4</accession>
<dbReference type="Gene3D" id="3.30.2300.10">
    <property type="entry name" value="THUMP superfamily"/>
    <property type="match status" value="1"/>
</dbReference>
<dbReference type="OrthoDB" id="367221at2759"/>
<dbReference type="PANTHER" id="PTHR13452:SF10">
    <property type="entry name" value="THUMP DOMAIN-CONTAINING PROTEIN 1"/>
    <property type="match status" value="1"/>
</dbReference>
<reference evidence="5" key="1">
    <citation type="submission" date="2019-06" db="EMBL/GenBank/DDBJ databases">
        <title>Draft genome sequence of the griseofulvin-producing fungus Xylaria cubensis strain G536.</title>
        <authorList>
            <person name="Mead M.E."/>
            <person name="Raja H.A."/>
            <person name="Steenwyk J.L."/>
            <person name="Knowles S.L."/>
            <person name="Oberlies N.H."/>
            <person name="Rokas A."/>
        </authorList>
    </citation>
    <scope>NUCLEOTIDE SEQUENCE [LARGE SCALE GENOMIC DNA]</scope>
    <source>
        <strain evidence="5">G536</strain>
    </source>
</reference>
<feature type="region of interest" description="Disordered" evidence="2">
    <location>
        <begin position="41"/>
        <end position="74"/>
    </location>
</feature>
<dbReference type="CDD" id="cd11717">
    <property type="entry name" value="THUMP_THUMPD1_like"/>
    <property type="match status" value="1"/>
</dbReference>
<dbReference type="GO" id="GO:0006400">
    <property type="term" value="P:tRNA modification"/>
    <property type="evidence" value="ECO:0007669"/>
    <property type="project" value="InterPro"/>
</dbReference>
<feature type="region of interest" description="Disordered" evidence="2">
    <location>
        <begin position="330"/>
        <end position="358"/>
    </location>
</feature>
<dbReference type="InterPro" id="IPR004114">
    <property type="entry name" value="THUMP_dom"/>
</dbReference>
<dbReference type="Pfam" id="PF02926">
    <property type="entry name" value="THUMP"/>
    <property type="match status" value="1"/>
</dbReference>
<evidence type="ECO:0000313" key="4">
    <source>
        <dbReference type="EMBL" id="TRX88595.1"/>
    </source>
</evidence>
<dbReference type="PROSITE" id="PS51165">
    <property type="entry name" value="THUMP"/>
    <property type="match status" value="1"/>
</dbReference>
<dbReference type="EMBL" id="VFLP01000084">
    <property type="protein sequence ID" value="TRX88595.1"/>
    <property type="molecule type" value="Genomic_DNA"/>
</dbReference>
<dbReference type="AlphaFoldDB" id="A0A553HKW4"/>
<feature type="domain" description="THUMP" evidence="3">
    <location>
        <begin position="198"/>
        <end position="313"/>
    </location>
</feature>
<keyword evidence="1" id="KW-0694">RNA-binding</keyword>